<accession>A0A915BMB1</accession>
<keyword evidence="2" id="KW-1185">Reference proteome</keyword>
<name>A0A915BMB1_PARUN</name>
<protein>
    <submittedName>
        <fullName evidence="3">C-type lectin domain-containing protein</fullName>
    </submittedName>
</protein>
<sequence>MDHHTSLSEYLSQYWSIAQGLFVKRQRTRIRKRTIATRWAEIINVKEYFSIEVCTRKEQHPLKKGALLRLKRLAHASCEAAEVRVHEKMLNIFILSLVHYVKYSIMTILTFRMRVVGTIQRFLL</sequence>
<evidence type="ECO:0000313" key="2">
    <source>
        <dbReference type="Proteomes" id="UP000887569"/>
    </source>
</evidence>
<reference evidence="3" key="1">
    <citation type="submission" date="2022-11" db="UniProtKB">
        <authorList>
            <consortium name="WormBaseParasite"/>
        </authorList>
    </citation>
    <scope>IDENTIFICATION</scope>
</reference>
<proteinExistence type="predicted"/>
<dbReference type="WBParaSite" id="PgR045_g027_t11">
    <property type="protein sequence ID" value="PgR045_g027_t11"/>
    <property type="gene ID" value="PgR045_g027"/>
</dbReference>
<dbReference type="Proteomes" id="UP000887569">
    <property type="component" value="Unplaced"/>
</dbReference>
<keyword evidence="1" id="KW-1133">Transmembrane helix</keyword>
<feature type="transmembrane region" description="Helical" evidence="1">
    <location>
        <begin position="92"/>
        <end position="111"/>
    </location>
</feature>
<keyword evidence="1" id="KW-0472">Membrane</keyword>
<evidence type="ECO:0000313" key="3">
    <source>
        <dbReference type="WBParaSite" id="PgR045_g027_t11"/>
    </source>
</evidence>
<keyword evidence="1" id="KW-0812">Transmembrane</keyword>
<organism evidence="2 3">
    <name type="scientific">Parascaris univalens</name>
    <name type="common">Nematode worm</name>
    <dbReference type="NCBI Taxonomy" id="6257"/>
    <lineage>
        <taxon>Eukaryota</taxon>
        <taxon>Metazoa</taxon>
        <taxon>Ecdysozoa</taxon>
        <taxon>Nematoda</taxon>
        <taxon>Chromadorea</taxon>
        <taxon>Rhabditida</taxon>
        <taxon>Spirurina</taxon>
        <taxon>Ascaridomorpha</taxon>
        <taxon>Ascaridoidea</taxon>
        <taxon>Ascarididae</taxon>
        <taxon>Parascaris</taxon>
    </lineage>
</organism>
<dbReference type="AlphaFoldDB" id="A0A915BMB1"/>
<evidence type="ECO:0000256" key="1">
    <source>
        <dbReference type="SAM" id="Phobius"/>
    </source>
</evidence>